<gene>
    <name evidence="8 10" type="primary">trpS</name>
    <name evidence="10" type="ORF">CQA66_03730</name>
</gene>
<comment type="catalytic activity">
    <reaction evidence="7 8">
        <text>tRNA(Trp) + L-tryptophan + ATP = L-tryptophyl-tRNA(Trp) + AMP + diphosphate + H(+)</text>
        <dbReference type="Rhea" id="RHEA:24080"/>
        <dbReference type="Rhea" id="RHEA-COMP:9671"/>
        <dbReference type="Rhea" id="RHEA-COMP:9705"/>
        <dbReference type="ChEBI" id="CHEBI:15378"/>
        <dbReference type="ChEBI" id="CHEBI:30616"/>
        <dbReference type="ChEBI" id="CHEBI:33019"/>
        <dbReference type="ChEBI" id="CHEBI:57912"/>
        <dbReference type="ChEBI" id="CHEBI:78442"/>
        <dbReference type="ChEBI" id="CHEBI:78535"/>
        <dbReference type="ChEBI" id="CHEBI:456215"/>
        <dbReference type="EC" id="6.1.1.2"/>
    </reaction>
</comment>
<dbReference type="FunFam" id="1.10.240.10:FF:000002">
    <property type="entry name" value="Tryptophan--tRNA ligase"/>
    <property type="match status" value="1"/>
</dbReference>
<evidence type="ECO:0000256" key="4">
    <source>
        <dbReference type="ARBA" id="ARBA00022840"/>
    </source>
</evidence>
<evidence type="ECO:0000256" key="7">
    <source>
        <dbReference type="ARBA" id="ARBA00049929"/>
    </source>
</evidence>
<keyword evidence="6 8" id="KW-0030">Aminoacyl-tRNA synthetase</keyword>
<evidence type="ECO:0000256" key="3">
    <source>
        <dbReference type="ARBA" id="ARBA00022741"/>
    </source>
</evidence>
<dbReference type="HAMAP" id="MF_00140_B">
    <property type="entry name" value="Trp_tRNA_synth_B"/>
    <property type="match status" value="1"/>
</dbReference>
<name>A0A3D8J6G8_9HELI</name>
<dbReference type="InterPro" id="IPR024109">
    <property type="entry name" value="Trp-tRNA-ligase_bac-type"/>
</dbReference>
<evidence type="ECO:0000256" key="1">
    <source>
        <dbReference type="ARBA" id="ARBA00005594"/>
    </source>
</evidence>
<feature type="short sequence motif" description="'KMSKS' region" evidence="8">
    <location>
        <begin position="194"/>
        <end position="198"/>
    </location>
</feature>
<dbReference type="InterPro" id="IPR002305">
    <property type="entry name" value="aa-tRNA-synth_Ic"/>
</dbReference>
<proteinExistence type="inferred from homology"/>
<dbReference type="EC" id="6.1.1.2" evidence="8"/>
<feature type="binding site" evidence="8">
    <location>
        <position position="134"/>
    </location>
    <ligand>
        <name>L-tryptophan</name>
        <dbReference type="ChEBI" id="CHEBI:57912"/>
    </ligand>
</feature>
<comment type="subcellular location">
    <subcellularLocation>
        <location evidence="8">Cytoplasm</location>
    </subcellularLocation>
</comment>
<evidence type="ECO:0000313" key="11">
    <source>
        <dbReference type="Proteomes" id="UP000256424"/>
    </source>
</evidence>
<dbReference type="PANTHER" id="PTHR43766:SF1">
    <property type="entry name" value="TRYPTOPHAN--TRNA LIGASE, MITOCHONDRIAL"/>
    <property type="match status" value="1"/>
</dbReference>
<dbReference type="InterPro" id="IPR050203">
    <property type="entry name" value="Trp-tRNA_synthetase"/>
</dbReference>
<keyword evidence="3 8" id="KW-0547">Nucleotide-binding</keyword>
<dbReference type="Gene3D" id="1.10.240.10">
    <property type="entry name" value="Tyrosyl-Transfer RNA Synthetase"/>
    <property type="match status" value="1"/>
</dbReference>
<comment type="caution">
    <text evidence="10">The sequence shown here is derived from an EMBL/GenBank/DDBJ whole genome shotgun (WGS) entry which is preliminary data.</text>
</comment>
<dbReference type="GO" id="GO:0005829">
    <property type="term" value="C:cytosol"/>
    <property type="evidence" value="ECO:0007669"/>
    <property type="project" value="TreeGrafter"/>
</dbReference>
<dbReference type="PANTHER" id="PTHR43766">
    <property type="entry name" value="TRYPTOPHAN--TRNA LIGASE, MITOCHONDRIAL"/>
    <property type="match status" value="1"/>
</dbReference>
<feature type="binding site" evidence="8">
    <location>
        <begin position="18"/>
        <end position="19"/>
    </location>
    <ligand>
        <name>ATP</name>
        <dbReference type="ChEBI" id="CHEBI:30616"/>
    </ligand>
</feature>
<feature type="binding site" evidence="8">
    <location>
        <begin position="146"/>
        <end position="148"/>
    </location>
    <ligand>
        <name>ATP</name>
        <dbReference type="ChEBI" id="CHEBI:30616"/>
    </ligand>
</feature>
<feature type="binding site" evidence="8">
    <location>
        <begin position="194"/>
        <end position="198"/>
    </location>
    <ligand>
        <name>ATP</name>
        <dbReference type="ChEBI" id="CHEBI:30616"/>
    </ligand>
</feature>
<dbReference type="AlphaFoldDB" id="A0A3D8J6G8"/>
<dbReference type="GO" id="GO:0006436">
    <property type="term" value="P:tryptophanyl-tRNA aminoacylation"/>
    <property type="evidence" value="ECO:0007669"/>
    <property type="project" value="UniProtKB-UniRule"/>
</dbReference>
<dbReference type="CDD" id="cd00806">
    <property type="entry name" value="TrpRS_core"/>
    <property type="match status" value="1"/>
</dbReference>
<comment type="similarity">
    <text evidence="1 8 9">Belongs to the class-I aminoacyl-tRNA synthetase family.</text>
</comment>
<dbReference type="SUPFAM" id="SSF52374">
    <property type="entry name" value="Nucleotidylyl transferase"/>
    <property type="match status" value="1"/>
</dbReference>
<keyword evidence="8" id="KW-0963">Cytoplasm</keyword>
<dbReference type="RefSeq" id="WP_104762442.1">
    <property type="nucleotide sequence ID" value="NZ_FZPM01000004.1"/>
</dbReference>
<feature type="binding site" evidence="8">
    <location>
        <begin position="10"/>
        <end position="12"/>
    </location>
    <ligand>
        <name>ATP</name>
        <dbReference type="ChEBI" id="CHEBI:30616"/>
    </ligand>
</feature>
<dbReference type="OrthoDB" id="9801042at2"/>
<protein>
    <recommendedName>
        <fullName evidence="8">Tryptophan--tRNA ligase</fullName>
        <ecNumber evidence="8">6.1.1.2</ecNumber>
    </recommendedName>
    <alternativeName>
        <fullName evidence="8">Tryptophanyl-tRNA synthetase</fullName>
        <shortName evidence="8">TrpRS</shortName>
    </alternativeName>
</protein>
<dbReference type="InterPro" id="IPR002306">
    <property type="entry name" value="Trp-tRNA-ligase"/>
</dbReference>
<keyword evidence="4 8" id="KW-0067">ATP-binding</keyword>
<evidence type="ECO:0000256" key="9">
    <source>
        <dbReference type="RuleBase" id="RU363036"/>
    </source>
</evidence>
<sequence length="325" mass="37145">MKKRSFSGIQPTGKLHLGNYLGAVKNWVDSQEQYDNIYCVVNSHAITVYHDPKELQQRTFELFAILLACGLDSKYSKMFVQSRIDYHAALAWILDCNIAIGDMNRMTQFKDKSQKSPKNINVGLFNYPALMAADILLYQSDIVQIGDDQKQHLELARDVAIRFNERYGTCFTVPEPIIAEVGARIMSLDNPQAKMSKSNTSENGIIYMLDSKDAIVKKVKRAVTDSLNHVAFDTSRIGLYNLLSIYECLTKKPRDEIEKSFTGYGDLKIALAEEIFRELEPIQRKYYQLTKDIGYIQQLVIQHEEYIKDIASDTYNRAKNLVGLI</sequence>
<evidence type="ECO:0000256" key="5">
    <source>
        <dbReference type="ARBA" id="ARBA00022917"/>
    </source>
</evidence>
<dbReference type="GO" id="GO:0004830">
    <property type="term" value="F:tryptophan-tRNA ligase activity"/>
    <property type="evidence" value="ECO:0007669"/>
    <property type="project" value="UniProtKB-UniRule"/>
</dbReference>
<dbReference type="Pfam" id="PF00579">
    <property type="entry name" value="tRNA-synt_1b"/>
    <property type="match status" value="1"/>
</dbReference>
<dbReference type="InterPro" id="IPR014729">
    <property type="entry name" value="Rossmann-like_a/b/a_fold"/>
</dbReference>
<dbReference type="Proteomes" id="UP000256424">
    <property type="component" value="Unassembled WGS sequence"/>
</dbReference>
<dbReference type="NCBIfam" id="TIGR00233">
    <property type="entry name" value="trpS"/>
    <property type="match status" value="1"/>
</dbReference>
<evidence type="ECO:0000256" key="6">
    <source>
        <dbReference type="ARBA" id="ARBA00023146"/>
    </source>
</evidence>
<feature type="short sequence motif" description="'HIGH' region" evidence="8">
    <location>
        <begin position="11"/>
        <end position="19"/>
    </location>
</feature>
<comment type="subunit">
    <text evidence="8">Homodimer.</text>
</comment>
<dbReference type="PROSITE" id="PS00178">
    <property type="entry name" value="AA_TRNA_LIGASE_I"/>
    <property type="match status" value="1"/>
</dbReference>
<evidence type="ECO:0000256" key="2">
    <source>
        <dbReference type="ARBA" id="ARBA00022598"/>
    </source>
</evidence>
<keyword evidence="11" id="KW-1185">Reference proteome</keyword>
<feature type="binding site" evidence="8">
    <location>
        <position position="185"/>
    </location>
    <ligand>
        <name>ATP</name>
        <dbReference type="ChEBI" id="CHEBI:30616"/>
    </ligand>
</feature>
<dbReference type="Gene3D" id="3.40.50.620">
    <property type="entry name" value="HUPs"/>
    <property type="match status" value="1"/>
</dbReference>
<dbReference type="InterPro" id="IPR001412">
    <property type="entry name" value="aa-tRNA-synth_I_CS"/>
</dbReference>
<accession>A0A3D8J6G8</accession>
<organism evidence="10 11">
    <name type="scientific">Helicobacter aurati</name>
    <dbReference type="NCBI Taxonomy" id="137778"/>
    <lineage>
        <taxon>Bacteria</taxon>
        <taxon>Pseudomonadati</taxon>
        <taxon>Campylobacterota</taxon>
        <taxon>Epsilonproteobacteria</taxon>
        <taxon>Campylobacterales</taxon>
        <taxon>Helicobacteraceae</taxon>
        <taxon>Helicobacter</taxon>
    </lineage>
</organism>
<dbReference type="PRINTS" id="PR01039">
    <property type="entry name" value="TRNASYNTHTRP"/>
</dbReference>
<evidence type="ECO:0000313" key="10">
    <source>
        <dbReference type="EMBL" id="RDU72716.1"/>
    </source>
</evidence>
<dbReference type="GO" id="GO:0005524">
    <property type="term" value="F:ATP binding"/>
    <property type="evidence" value="ECO:0007669"/>
    <property type="project" value="UniProtKB-UniRule"/>
</dbReference>
<comment type="function">
    <text evidence="8">Catalyzes the attachment of tryptophan to tRNA(Trp).</text>
</comment>
<dbReference type="EMBL" id="NXLW01000005">
    <property type="protein sequence ID" value="RDU72716.1"/>
    <property type="molecule type" value="Genomic_DNA"/>
</dbReference>
<keyword evidence="5 8" id="KW-0648">Protein biosynthesis</keyword>
<keyword evidence="2 8" id="KW-0436">Ligase</keyword>
<reference evidence="10 11" key="1">
    <citation type="submission" date="2018-04" db="EMBL/GenBank/DDBJ databases">
        <title>Novel Campyloabacter and Helicobacter Species and Strains.</title>
        <authorList>
            <person name="Mannion A.J."/>
            <person name="Shen Z."/>
            <person name="Fox J.G."/>
        </authorList>
    </citation>
    <scope>NUCLEOTIDE SEQUENCE [LARGE SCALE GENOMIC DNA]</scope>
    <source>
        <strain evidence="10 11">MIT 97-5075</strain>
    </source>
</reference>
<evidence type="ECO:0000256" key="8">
    <source>
        <dbReference type="HAMAP-Rule" id="MF_00140"/>
    </source>
</evidence>